<dbReference type="InterPro" id="IPR000277">
    <property type="entry name" value="Cys/Met-Metab_PyrdxlP-dep_enz"/>
</dbReference>
<proteinExistence type="inferred from homology"/>
<dbReference type="GO" id="GO:0019346">
    <property type="term" value="P:transsulfuration"/>
    <property type="evidence" value="ECO:0007669"/>
    <property type="project" value="InterPro"/>
</dbReference>
<dbReference type="Gene3D" id="3.40.640.10">
    <property type="entry name" value="Type I PLP-dependent aspartate aminotransferase-like (Major domain)"/>
    <property type="match status" value="1"/>
</dbReference>
<dbReference type="PIRSF" id="PIRSF001434">
    <property type="entry name" value="CGS"/>
    <property type="match status" value="1"/>
</dbReference>
<reference evidence="4" key="1">
    <citation type="submission" date="2018-06" db="EMBL/GenBank/DDBJ databases">
        <authorList>
            <person name="Zhirakovskaya E."/>
        </authorList>
    </citation>
    <scope>NUCLEOTIDE SEQUENCE</scope>
</reference>
<evidence type="ECO:0000256" key="3">
    <source>
        <dbReference type="ARBA" id="ARBA00022898"/>
    </source>
</evidence>
<name>A0A3B1CQZ9_9ZZZZ</name>
<dbReference type="EMBL" id="UOGD01000129">
    <property type="protein sequence ID" value="VAX19117.1"/>
    <property type="molecule type" value="Genomic_DNA"/>
</dbReference>
<evidence type="ECO:0000313" key="4">
    <source>
        <dbReference type="EMBL" id="VAX19117.1"/>
    </source>
</evidence>
<evidence type="ECO:0000256" key="1">
    <source>
        <dbReference type="ARBA" id="ARBA00001933"/>
    </source>
</evidence>
<dbReference type="FunFam" id="3.90.1150.10:FF:000008">
    <property type="entry name" value="Cystathionine gamma-synthase"/>
    <property type="match status" value="1"/>
</dbReference>
<comment type="similarity">
    <text evidence="2">Belongs to the trans-sulfuration enzymes family.</text>
</comment>
<comment type="cofactor">
    <cofactor evidence="1">
        <name>pyridoxal 5'-phosphate</name>
        <dbReference type="ChEBI" id="CHEBI:597326"/>
    </cofactor>
</comment>
<dbReference type="InterPro" id="IPR015424">
    <property type="entry name" value="PyrdxlP-dep_Trfase"/>
</dbReference>
<organism evidence="4">
    <name type="scientific">hydrothermal vent metagenome</name>
    <dbReference type="NCBI Taxonomy" id="652676"/>
    <lineage>
        <taxon>unclassified sequences</taxon>
        <taxon>metagenomes</taxon>
        <taxon>ecological metagenomes</taxon>
    </lineage>
</organism>
<dbReference type="GO" id="GO:0030170">
    <property type="term" value="F:pyridoxal phosphate binding"/>
    <property type="evidence" value="ECO:0007669"/>
    <property type="project" value="InterPro"/>
</dbReference>
<dbReference type="PROSITE" id="PS00868">
    <property type="entry name" value="CYS_MET_METAB_PP"/>
    <property type="match status" value="1"/>
</dbReference>
<evidence type="ECO:0000256" key="2">
    <source>
        <dbReference type="ARBA" id="ARBA00009077"/>
    </source>
</evidence>
<dbReference type="GO" id="GO:0004123">
    <property type="term" value="F:cystathionine gamma-lyase activity"/>
    <property type="evidence" value="ECO:0007669"/>
    <property type="project" value="TreeGrafter"/>
</dbReference>
<accession>A0A3B1CQZ9</accession>
<keyword evidence="4" id="KW-0456">Lyase</keyword>
<dbReference type="EC" id="4.4.1.1" evidence="4"/>
<dbReference type="GO" id="GO:0005737">
    <property type="term" value="C:cytoplasm"/>
    <property type="evidence" value="ECO:0007669"/>
    <property type="project" value="TreeGrafter"/>
</dbReference>
<keyword evidence="3" id="KW-0663">Pyridoxal phosphate</keyword>
<dbReference type="Gene3D" id="3.90.1150.10">
    <property type="entry name" value="Aspartate Aminotransferase, domain 1"/>
    <property type="match status" value="1"/>
</dbReference>
<dbReference type="InterPro" id="IPR015422">
    <property type="entry name" value="PyrdxlP-dep_Trfase_small"/>
</dbReference>
<dbReference type="CDD" id="cd00614">
    <property type="entry name" value="CGS_like"/>
    <property type="match status" value="1"/>
</dbReference>
<dbReference type="SUPFAM" id="SSF53383">
    <property type="entry name" value="PLP-dependent transferases"/>
    <property type="match status" value="1"/>
</dbReference>
<dbReference type="GO" id="GO:0019343">
    <property type="term" value="P:cysteine biosynthetic process via cystathionine"/>
    <property type="evidence" value="ECO:0007669"/>
    <property type="project" value="TreeGrafter"/>
</dbReference>
<dbReference type="Pfam" id="PF01053">
    <property type="entry name" value="Cys_Met_Meta_PP"/>
    <property type="match status" value="1"/>
</dbReference>
<dbReference type="PANTHER" id="PTHR11808">
    <property type="entry name" value="TRANS-SULFURATION ENZYME FAMILY MEMBER"/>
    <property type="match status" value="1"/>
</dbReference>
<sequence>MGFSTDAIHAGQSPDPTTGAVMTPIYMTSTYAQPEFGSNKGYTYGRTNNLNRDALEQNIASLEKGKYGIAFSSGVAAIHSLMGLLKPGDHVIASKNIYGGTYRVFENFMKNFGIEFSWVDMSVIANIESAVRENTKLVFMETPSNPLLILIDLRAGAEICRGHNLISIVDNTFMTPYFQRPIELGADIVIHSSTKYLNGHSDVIGGIVVTNNKEYSKKIKFMQRSIGAIPSPFDCWLTLRATKTLAVRMEQHNKNAIAVAEFLKDQSYVKKIYYPGLSEHPQHDLAKEQMSGFGGIVTADFGDINIAKKLFKNTKIFELAESLGGVESLLNHSATMTHASVPKDERAQMGITDSLVRISVGIEDVADLINDIDSAIRK</sequence>
<gene>
    <name evidence="4" type="ORF">MNBD_IGNAVI01-2277</name>
</gene>
<protein>
    <submittedName>
        <fullName evidence="4">Cystathionine gamma-lyase</fullName>
        <ecNumber evidence="4">4.4.1.1</ecNumber>
    </submittedName>
</protein>
<dbReference type="InterPro" id="IPR054542">
    <property type="entry name" value="Cys_met_metab_PP"/>
</dbReference>
<dbReference type="AlphaFoldDB" id="A0A3B1CQZ9"/>
<dbReference type="PANTHER" id="PTHR11808:SF15">
    <property type="entry name" value="CYSTATHIONINE GAMMA-LYASE"/>
    <property type="match status" value="1"/>
</dbReference>
<dbReference type="FunFam" id="3.40.640.10:FF:000009">
    <property type="entry name" value="Cystathionine gamma-synthase homolog"/>
    <property type="match status" value="1"/>
</dbReference>
<dbReference type="InterPro" id="IPR015421">
    <property type="entry name" value="PyrdxlP-dep_Trfase_major"/>
</dbReference>